<dbReference type="KEGG" id="drc:G0Q07_11630"/>
<evidence type="ECO:0000256" key="2">
    <source>
        <dbReference type="SAM" id="MobiDB-lite"/>
    </source>
</evidence>
<proteinExistence type="predicted"/>
<dbReference type="InterPro" id="IPR012677">
    <property type="entry name" value="Nucleotide-bd_a/b_plait_sf"/>
</dbReference>
<dbReference type="Proteomes" id="UP000474630">
    <property type="component" value="Chromosome"/>
</dbReference>
<dbReference type="InterPro" id="IPR052462">
    <property type="entry name" value="SLIRP/GR-RBP-like"/>
</dbReference>
<dbReference type="Gene3D" id="3.30.70.330">
    <property type="match status" value="1"/>
</dbReference>
<keyword evidence="1" id="KW-0694">RNA-binding</keyword>
<feature type="compositionally biased region" description="Basic and acidic residues" evidence="2">
    <location>
        <begin position="73"/>
        <end position="83"/>
    </location>
</feature>
<dbReference type="EMBL" id="CP048409">
    <property type="protein sequence ID" value="QIA08323.1"/>
    <property type="molecule type" value="Genomic_DNA"/>
</dbReference>
<dbReference type="SMART" id="SM00360">
    <property type="entry name" value="RRM"/>
    <property type="match status" value="1"/>
</dbReference>
<evidence type="ECO:0000313" key="5">
    <source>
        <dbReference type="Proteomes" id="UP000474630"/>
    </source>
</evidence>
<dbReference type="RefSeq" id="WP_163346243.1">
    <property type="nucleotide sequence ID" value="NZ_CP048409.1"/>
</dbReference>
<organism evidence="4 5">
    <name type="scientific">Draconibacterium halophilum</name>
    <dbReference type="NCBI Taxonomy" id="2706887"/>
    <lineage>
        <taxon>Bacteria</taxon>
        <taxon>Pseudomonadati</taxon>
        <taxon>Bacteroidota</taxon>
        <taxon>Bacteroidia</taxon>
        <taxon>Marinilabiliales</taxon>
        <taxon>Prolixibacteraceae</taxon>
        <taxon>Draconibacterium</taxon>
    </lineage>
</organism>
<dbReference type="InterPro" id="IPR035979">
    <property type="entry name" value="RBD_domain_sf"/>
</dbReference>
<protein>
    <submittedName>
        <fullName evidence="4">RNA-binding protein</fullName>
    </submittedName>
</protein>
<dbReference type="Pfam" id="PF00076">
    <property type="entry name" value="RRM_1"/>
    <property type="match status" value="1"/>
</dbReference>
<feature type="region of interest" description="Disordered" evidence="2">
    <location>
        <begin position="70"/>
        <end position="107"/>
    </location>
</feature>
<accession>A0A6C0RFM0</accession>
<dbReference type="CDD" id="cd21608">
    <property type="entry name" value="RRM2_NsCP33_like"/>
    <property type="match status" value="1"/>
</dbReference>
<sequence>MNIYIGNLPFNLGEEDLREIFEEYGEVASAKIIMDKFTGRSKGFGFVEMEDDAEANKAIEELNNAEVAGRNIKVNESKPRENNNRGGGGGGGYNRGGGGGYGRRERY</sequence>
<gene>
    <name evidence="4" type="ORF">G0Q07_11630</name>
</gene>
<reference evidence="4 5" key="1">
    <citation type="submission" date="2020-02" db="EMBL/GenBank/DDBJ databases">
        <title>Genome sequencing for Draconibacterium sp. strain M1.</title>
        <authorList>
            <person name="Park S.-J."/>
        </authorList>
    </citation>
    <scope>NUCLEOTIDE SEQUENCE [LARGE SCALE GENOMIC DNA]</scope>
    <source>
        <strain evidence="4 5">M1</strain>
    </source>
</reference>
<dbReference type="PROSITE" id="PS50102">
    <property type="entry name" value="RRM"/>
    <property type="match status" value="1"/>
</dbReference>
<evidence type="ECO:0000259" key="3">
    <source>
        <dbReference type="PROSITE" id="PS50102"/>
    </source>
</evidence>
<dbReference type="GO" id="GO:0003723">
    <property type="term" value="F:RNA binding"/>
    <property type="evidence" value="ECO:0007669"/>
    <property type="project" value="UniProtKB-KW"/>
</dbReference>
<name>A0A6C0RFM0_9BACT</name>
<evidence type="ECO:0000313" key="4">
    <source>
        <dbReference type="EMBL" id="QIA08323.1"/>
    </source>
</evidence>
<dbReference type="SUPFAM" id="SSF54928">
    <property type="entry name" value="RNA-binding domain, RBD"/>
    <property type="match status" value="1"/>
</dbReference>
<evidence type="ECO:0000256" key="1">
    <source>
        <dbReference type="ARBA" id="ARBA00022884"/>
    </source>
</evidence>
<dbReference type="InterPro" id="IPR048289">
    <property type="entry name" value="RRM2_NsCP33-like"/>
</dbReference>
<dbReference type="PANTHER" id="PTHR48027">
    <property type="entry name" value="HETEROGENEOUS NUCLEAR RIBONUCLEOPROTEIN 87F-RELATED"/>
    <property type="match status" value="1"/>
</dbReference>
<dbReference type="AlphaFoldDB" id="A0A6C0RFM0"/>
<keyword evidence="5" id="KW-1185">Reference proteome</keyword>
<dbReference type="InterPro" id="IPR000504">
    <property type="entry name" value="RRM_dom"/>
</dbReference>
<feature type="domain" description="RRM" evidence="3">
    <location>
        <begin position="1"/>
        <end position="79"/>
    </location>
</feature>
<feature type="compositionally biased region" description="Gly residues" evidence="2">
    <location>
        <begin position="85"/>
        <end position="101"/>
    </location>
</feature>